<dbReference type="PANTHER" id="PTHR23077">
    <property type="entry name" value="AAA-FAMILY ATPASE"/>
    <property type="match status" value="1"/>
</dbReference>
<accession>C7DG18</accession>
<evidence type="ECO:0000256" key="1">
    <source>
        <dbReference type="ARBA" id="ARBA00022741"/>
    </source>
</evidence>
<dbReference type="Gene3D" id="3.40.50.300">
    <property type="entry name" value="P-loop containing nucleotide triphosphate hydrolases"/>
    <property type="match status" value="1"/>
</dbReference>
<evidence type="ECO:0000313" key="5">
    <source>
        <dbReference type="Proteomes" id="UP000332487"/>
    </source>
</evidence>
<evidence type="ECO:0000256" key="2">
    <source>
        <dbReference type="ARBA" id="ARBA00022840"/>
    </source>
</evidence>
<sequence length="435" mass="49522">MLSANETDIEAFNMIVERFQRNDTSSFDADLKKLIDLYRRGMETTIPILPYTIGRFYDSIDSPKAKFFFMQALDIPETSERAASALSKYPHEIDAETEKILRLKPMISHTTFNDVVGLEHIKSYVQKNIIYPLANTDSFSKYHQKIGASFILYGPPGNGKTLLAKAIAGSVGVPFINIESATLKGQYQGVTAKNVKAVFEQARAISPCILFFDEFEHLAQKRENLSGDSRHGGTSDLLSAINTMLTELDGAASNETIFIVGSTNRPWMLDSAITRSGRFEDLLYVPPPDRKQRELGFRYYFKDKNTTKLHYRLLSTLSEGYSQADIAKIANKTTIEHIFKRKDKRISNTEILRSIADEKGSLLNWFNDARKELVGERQLQIVNGKKIEKWDKGKIEENDRQRFKPLLKDLLRFASADYAHTIAMRRNIAKVLSYF</sequence>
<evidence type="ECO:0000259" key="3">
    <source>
        <dbReference type="SMART" id="SM00382"/>
    </source>
</evidence>
<keyword evidence="5" id="KW-1185">Reference proteome</keyword>
<reference evidence="4 5" key="2">
    <citation type="journal article" date="2010" name="Proc. Natl. Acad. Sci. U.S.A.">
        <title>Enigmatic, ultrasmall, uncultivated Archaea.</title>
        <authorList>
            <person name="Baker B.J."/>
            <person name="Comolli L.R."/>
            <person name="Dick G.J."/>
            <person name="Hauser L.J."/>
            <person name="Hyatt D."/>
            <person name="Dill B.D."/>
            <person name="Land M.L."/>
            <person name="Verberkmoes N.C."/>
            <person name="Hettich R.L."/>
            <person name="Banfield J.F."/>
        </authorList>
    </citation>
    <scope>NUCLEOTIDE SEQUENCE [LARGE SCALE GENOMIC DNA]</scope>
    <source>
        <strain evidence="4">ARMAN-2</strain>
    </source>
</reference>
<dbReference type="PANTHER" id="PTHR23077:SF171">
    <property type="entry name" value="NUCLEAR VALOSIN-CONTAINING PROTEIN-LIKE"/>
    <property type="match status" value="1"/>
</dbReference>
<dbReference type="EMBL" id="GG697235">
    <property type="protein sequence ID" value="EET90556.1"/>
    <property type="molecule type" value="Genomic_DNA"/>
</dbReference>
<keyword evidence="2" id="KW-0067">ATP-binding</keyword>
<organism evidence="4 5">
    <name type="scientific">Candidatus Micrarchaeum acidiphilum ARMAN-2</name>
    <dbReference type="NCBI Taxonomy" id="425595"/>
    <lineage>
        <taxon>Archaea</taxon>
        <taxon>Candidatus Micrarchaeota</taxon>
        <taxon>Candidatus Micrarchaeia</taxon>
        <taxon>Candidatus Micrarchaeales</taxon>
        <taxon>Candidatus Micrarchaeaceae</taxon>
        <taxon>Candidatus Micrarchaeum</taxon>
    </lineage>
</organism>
<name>C7DG18_MICA2</name>
<gene>
    <name evidence="4" type="ORF">UNLARM2_0027</name>
</gene>
<dbReference type="AlphaFoldDB" id="C7DG18"/>
<dbReference type="Proteomes" id="UP000332487">
    <property type="component" value="Unassembled WGS sequence"/>
</dbReference>
<proteinExistence type="predicted"/>
<dbReference type="SUPFAM" id="SSF52540">
    <property type="entry name" value="P-loop containing nucleoside triphosphate hydrolases"/>
    <property type="match status" value="1"/>
</dbReference>
<dbReference type="GO" id="GO:0005524">
    <property type="term" value="F:ATP binding"/>
    <property type="evidence" value="ECO:0007669"/>
    <property type="project" value="UniProtKB-KW"/>
</dbReference>
<dbReference type="InterPro" id="IPR003593">
    <property type="entry name" value="AAA+_ATPase"/>
</dbReference>
<dbReference type="GO" id="GO:0016887">
    <property type="term" value="F:ATP hydrolysis activity"/>
    <property type="evidence" value="ECO:0007669"/>
    <property type="project" value="InterPro"/>
</dbReference>
<dbReference type="CDD" id="cd19481">
    <property type="entry name" value="RecA-like_protease"/>
    <property type="match status" value="1"/>
</dbReference>
<dbReference type="InterPro" id="IPR050168">
    <property type="entry name" value="AAA_ATPase_domain"/>
</dbReference>
<feature type="domain" description="AAA+ ATPase" evidence="3">
    <location>
        <begin position="146"/>
        <end position="289"/>
    </location>
</feature>
<dbReference type="SMART" id="SM00382">
    <property type="entry name" value="AAA"/>
    <property type="match status" value="1"/>
</dbReference>
<dbReference type="InterPro" id="IPR003959">
    <property type="entry name" value="ATPase_AAA_core"/>
</dbReference>
<dbReference type="InterPro" id="IPR027417">
    <property type="entry name" value="P-loop_NTPase"/>
</dbReference>
<dbReference type="Gene3D" id="1.10.8.60">
    <property type="match status" value="1"/>
</dbReference>
<keyword evidence="1" id="KW-0547">Nucleotide-binding</keyword>
<evidence type="ECO:0000313" key="4">
    <source>
        <dbReference type="EMBL" id="EET90556.1"/>
    </source>
</evidence>
<dbReference type="Pfam" id="PF00004">
    <property type="entry name" value="AAA"/>
    <property type="match status" value="1"/>
</dbReference>
<protein>
    <submittedName>
        <fullName evidence="4">AAA ATPase central domain protein</fullName>
    </submittedName>
</protein>
<reference evidence="4 5" key="1">
    <citation type="journal article" date="2009" name="Genome Biol.">
        <title>Community-wide analysis of microbial genome sequence signatures.</title>
        <authorList>
            <person name="Dick G.J."/>
            <person name="Andersson A.F."/>
            <person name="Baker B.J."/>
            <person name="Simmons S.L."/>
            <person name="Thomas B.C."/>
            <person name="Yelton A.P."/>
            <person name="Banfield J.F."/>
        </authorList>
    </citation>
    <scope>NUCLEOTIDE SEQUENCE [LARGE SCALE GENOMIC DNA]</scope>
    <source>
        <strain evidence="4">ARMAN-2</strain>
    </source>
</reference>